<evidence type="ECO:0000313" key="3">
    <source>
        <dbReference type="Proteomes" id="UP000198284"/>
    </source>
</evidence>
<dbReference type="InterPro" id="IPR017740">
    <property type="entry name" value="TssA-like"/>
</dbReference>
<evidence type="ECO:0000259" key="1">
    <source>
        <dbReference type="Pfam" id="PF06812"/>
    </source>
</evidence>
<dbReference type="Proteomes" id="UP000198284">
    <property type="component" value="Unassembled WGS sequence"/>
</dbReference>
<dbReference type="InterPro" id="IPR010657">
    <property type="entry name" value="ImpA_N"/>
</dbReference>
<gene>
    <name evidence="2" type="ORF">SAMN06265795_102215</name>
</gene>
<sequence>MNTQLLDDLLAPIPGGHPGGEDMSFSREFDAIREARRQDDAGLSQGEWQTAPKAAQWPLVARLCEDLLKNRSKDLQAACWYTDALIRTQGFSGLVFGLTVLQALLSDFWEFLYPPLDPSDPEERAARLVWLDREAAAAVREAPLTGKETGFSWLTWQAAMTLDNLALKDPAARQAAARDGAISGEQFDRAAMESGLNFYQSMNSTLTQAARLVAQIEDRLDTAFGQHAPTLPMLRQALSDCRSVVSRSIAKLGGVQEVDEATSPVDTVVPAKIFTPIATNASLQVPPETAVVTGAANQGVMLTSRREAVVHLRLVASYFREQEPHSPVGPLVERAAKWAEMPLDQWLEAVVKDAATLQQLRELLDLPRDRQA</sequence>
<dbReference type="OrthoDB" id="9771118at2"/>
<dbReference type="Pfam" id="PF06812">
    <property type="entry name" value="ImpA_N"/>
    <property type="match status" value="1"/>
</dbReference>
<reference evidence="2 3" key="1">
    <citation type="submission" date="2017-06" db="EMBL/GenBank/DDBJ databases">
        <authorList>
            <person name="Kim H.J."/>
            <person name="Triplett B.A."/>
        </authorList>
    </citation>
    <scope>NUCLEOTIDE SEQUENCE [LARGE SCALE GENOMIC DNA]</scope>
    <source>
        <strain evidence="2 3">U15</strain>
    </source>
</reference>
<dbReference type="PANTHER" id="PTHR37951">
    <property type="entry name" value="CYTOPLASMIC PROTEIN-RELATED"/>
    <property type="match status" value="1"/>
</dbReference>
<proteinExistence type="predicted"/>
<feature type="domain" description="ImpA N-terminal" evidence="1">
    <location>
        <begin position="10"/>
        <end position="132"/>
    </location>
</feature>
<dbReference type="EMBL" id="FZOT01000002">
    <property type="protein sequence ID" value="SNS32374.1"/>
    <property type="molecule type" value="Genomic_DNA"/>
</dbReference>
<evidence type="ECO:0000313" key="2">
    <source>
        <dbReference type="EMBL" id="SNS32374.1"/>
    </source>
</evidence>
<name>A0A239DL55_9BURK</name>
<accession>A0A239DL55</accession>
<keyword evidence="3" id="KW-1185">Reference proteome</keyword>
<organism evidence="2 3">
    <name type="scientific">Noviherbaspirillum humi</name>
    <dbReference type="NCBI Taxonomy" id="1688639"/>
    <lineage>
        <taxon>Bacteria</taxon>
        <taxon>Pseudomonadati</taxon>
        <taxon>Pseudomonadota</taxon>
        <taxon>Betaproteobacteria</taxon>
        <taxon>Burkholderiales</taxon>
        <taxon>Oxalobacteraceae</taxon>
        <taxon>Noviherbaspirillum</taxon>
    </lineage>
</organism>
<dbReference type="AlphaFoldDB" id="A0A239DL55"/>
<dbReference type="PANTHER" id="PTHR37951:SF1">
    <property type="entry name" value="TYPE VI SECRETION SYSTEM COMPONENT TSSA1"/>
    <property type="match status" value="1"/>
</dbReference>
<protein>
    <submittedName>
        <fullName evidence="2">Type VI secretion system protein ImpA</fullName>
    </submittedName>
</protein>
<dbReference type="NCBIfam" id="TIGR03363">
    <property type="entry name" value="VI_chp_8"/>
    <property type="match status" value="1"/>
</dbReference>
<dbReference type="RefSeq" id="WP_089398085.1">
    <property type="nucleotide sequence ID" value="NZ_FZOT01000002.1"/>
</dbReference>